<evidence type="ECO:0000313" key="2">
    <source>
        <dbReference type="Proteomes" id="UP000054995"/>
    </source>
</evidence>
<protein>
    <submittedName>
        <fullName evidence="1">Uncharacterized protein</fullName>
    </submittedName>
</protein>
<proteinExistence type="predicted"/>
<dbReference type="EMBL" id="JYDT01000204">
    <property type="protein sequence ID" value="KRY81807.1"/>
    <property type="molecule type" value="Genomic_DNA"/>
</dbReference>
<comment type="caution">
    <text evidence="1">The sequence shown here is derived from an EMBL/GenBank/DDBJ whole genome shotgun (WGS) entry which is preliminary data.</text>
</comment>
<organism evidence="1 2">
    <name type="scientific">Trichinella pseudospiralis</name>
    <name type="common">Parasitic roundworm</name>
    <dbReference type="NCBI Taxonomy" id="6337"/>
    <lineage>
        <taxon>Eukaryota</taxon>
        <taxon>Metazoa</taxon>
        <taxon>Ecdysozoa</taxon>
        <taxon>Nematoda</taxon>
        <taxon>Enoplea</taxon>
        <taxon>Dorylaimia</taxon>
        <taxon>Trichinellida</taxon>
        <taxon>Trichinellidae</taxon>
        <taxon>Trichinella</taxon>
    </lineage>
</organism>
<dbReference type="Proteomes" id="UP000054995">
    <property type="component" value="Unassembled WGS sequence"/>
</dbReference>
<gene>
    <name evidence="1" type="ORF">T4D_15699</name>
</gene>
<keyword evidence="2" id="KW-1185">Reference proteome</keyword>
<evidence type="ECO:0000313" key="1">
    <source>
        <dbReference type="EMBL" id="KRY81807.1"/>
    </source>
</evidence>
<reference evidence="1 2" key="1">
    <citation type="submission" date="2015-01" db="EMBL/GenBank/DDBJ databases">
        <title>Evolution of Trichinella species and genotypes.</title>
        <authorList>
            <person name="Korhonen P.K."/>
            <person name="Edoardo P."/>
            <person name="Giuseppe L.R."/>
            <person name="Gasser R.B."/>
        </authorList>
    </citation>
    <scope>NUCLEOTIDE SEQUENCE [LARGE SCALE GENOMIC DNA]</scope>
    <source>
        <strain evidence="1">ISS470</strain>
    </source>
</reference>
<sequence length="50" mass="5313">MRIGGTVPAAGENNLLEMSGCSAKDQLARRSSESLFVLAVWWQNASCDAA</sequence>
<accession>A0A0V1F7N0</accession>
<name>A0A0V1F7N0_TRIPS</name>